<gene>
    <name evidence="1" type="ORF">QO012_000920</name>
</gene>
<keyword evidence="2" id="KW-1185">Reference proteome</keyword>
<dbReference type="Proteomes" id="UP001231124">
    <property type="component" value="Unassembled WGS sequence"/>
</dbReference>
<evidence type="ECO:0000313" key="2">
    <source>
        <dbReference type="Proteomes" id="UP001231124"/>
    </source>
</evidence>
<comment type="caution">
    <text evidence="1">The sequence shown here is derived from an EMBL/GenBank/DDBJ whole genome shotgun (WGS) entry which is preliminary data.</text>
</comment>
<accession>A0ABU0HVW1</accession>
<proteinExistence type="predicted"/>
<dbReference type="Gene3D" id="1.20.90.10">
    <property type="entry name" value="Phospholipase A2 domain"/>
    <property type="match status" value="1"/>
</dbReference>
<protein>
    <recommendedName>
        <fullName evidence="3">Phospholipase A2 domain-containing protein</fullName>
    </recommendedName>
</protein>
<dbReference type="RefSeq" id="WP_238201210.1">
    <property type="nucleotide sequence ID" value="NZ_BPQE01000002.1"/>
</dbReference>
<dbReference type="InterPro" id="IPR036444">
    <property type="entry name" value="PLipase_A2_dom_sf"/>
</dbReference>
<evidence type="ECO:0000313" key="1">
    <source>
        <dbReference type="EMBL" id="MDQ0446431.1"/>
    </source>
</evidence>
<reference evidence="1 2" key="1">
    <citation type="submission" date="2023-07" db="EMBL/GenBank/DDBJ databases">
        <title>Genomic Encyclopedia of Type Strains, Phase IV (KMG-IV): sequencing the most valuable type-strain genomes for metagenomic binning, comparative biology and taxonomic classification.</title>
        <authorList>
            <person name="Goeker M."/>
        </authorList>
    </citation>
    <scope>NUCLEOTIDE SEQUENCE [LARGE SCALE GENOMIC DNA]</scope>
    <source>
        <strain evidence="1 2">DSM 19013</strain>
    </source>
</reference>
<organism evidence="1 2">
    <name type="scientific">Methylobacterium aerolatum</name>
    <dbReference type="NCBI Taxonomy" id="418708"/>
    <lineage>
        <taxon>Bacteria</taxon>
        <taxon>Pseudomonadati</taxon>
        <taxon>Pseudomonadota</taxon>
        <taxon>Alphaproteobacteria</taxon>
        <taxon>Hyphomicrobiales</taxon>
        <taxon>Methylobacteriaceae</taxon>
        <taxon>Methylobacterium</taxon>
    </lineage>
</organism>
<sequence length="145" mass="15088">MAMPLFRASNLRGLGLKFRALFLVAAAMILPGVGAGAGGLEIVNDARGPGVLIHGNYCGPGNRGPHVRPADALDRACAHHDACWPTEPATLPACACNERLRVEAGLVARDSRTSPKTRETAELIATFAAAIPCDDGAGPRLPSLR</sequence>
<name>A0ABU0HVW1_9HYPH</name>
<dbReference type="EMBL" id="JAUSVP010000002">
    <property type="protein sequence ID" value="MDQ0446431.1"/>
    <property type="molecule type" value="Genomic_DNA"/>
</dbReference>
<dbReference type="SUPFAM" id="SSF48619">
    <property type="entry name" value="Phospholipase A2, PLA2"/>
    <property type="match status" value="1"/>
</dbReference>
<evidence type="ECO:0008006" key="3">
    <source>
        <dbReference type="Google" id="ProtNLM"/>
    </source>
</evidence>